<evidence type="ECO:0000313" key="2">
    <source>
        <dbReference type="Proteomes" id="UP000319908"/>
    </source>
</evidence>
<keyword evidence="2" id="KW-1185">Reference proteome</keyword>
<sequence length="260" mass="28887">MSTNDWLSIRESIDSRFRSAGLARPFMKSAKEASLIVDLGSGTGANFRYLSNFDHSTAQWLGIDRDRELLGIARNRLPRERIQLLEGDLAKEFGWIPIHEKIAITASAFLDITSMDWLQQFADRGSRSPILISMTAAGGPIWAPADDFDVAIELCLESHRASDHGFGPAVGANASNFLAQELTARGCDVTLATTDWCLQARDAEIIQTLIDGVCRRASSTLPEEQIERWMRLRYDQNRHGCLHVTVPHLDLLSLPGTLKP</sequence>
<dbReference type="Gene3D" id="3.40.50.150">
    <property type="entry name" value="Vaccinia Virus protein VP39"/>
    <property type="match status" value="1"/>
</dbReference>
<dbReference type="Proteomes" id="UP000319908">
    <property type="component" value="Unassembled WGS sequence"/>
</dbReference>
<dbReference type="AlphaFoldDB" id="A0A5C6BV82"/>
<keyword evidence="1" id="KW-0808">Transferase</keyword>
<dbReference type="GO" id="GO:0008168">
    <property type="term" value="F:methyltransferase activity"/>
    <property type="evidence" value="ECO:0007669"/>
    <property type="project" value="UniProtKB-KW"/>
</dbReference>
<dbReference type="SUPFAM" id="SSF53335">
    <property type="entry name" value="S-adenosyl-L-methionine-dependent methyltransferases"/>
    <property type="match status" value="1"/>
</dbReference>
<protein>
    <submittedName>
        <fullName evidence="1">Methyltransferase domain protein</fullName>
    </submittedName>
</protein>
<dbReference type="OrthoDB" id="274372at2"/>
<reference evidence="1 2" key="1">
    <citation type="journal article" date="2020" name="Antonie Van Leeuwenhoek">
        <title>Rhodopirellula heiligendammensis sp. nov., Rhodopirellula pilleata sp. nov., and Rhodopirellula solitaria sp. nov. isolated from natural or artificial marine surfaces in Northern Germany and California, USA, and emended description of the genus Rhodopirellula.</title>
        <authorList>
            <person name="Kallscheuer N."/>
            <person name="Wiegand S."/>
            <person name="Jogler M."/>
            <person name="Boedeker C."/>
            <person name="Peeters S.H."/>
            <person name="Rast P."/>
            <person name="Heuer A."/>
            <person name="Jetten M.S.M."/>
            <person name="Rohde M."/>
            <person name="Jogler C."/>
        </authorList>
    </citation>
    <scope>NUCLEOTIDE SEQUENCE [LARGE SCALE GENOMIC DNA]</scope>
    <source>
        <strain evidence="1 2">Poly21</strain>
    </source>
</reference>
<gene>
    <name evidence="1" type="ORF">Poly21_25460</name>
</gene>
<proteinExistence type="predicted"/>
<dbReference type="EMBL" id="SJPU01000002">
    <property type="protein sequence ID" value="TWU15351.1"/>
    <property type="molecule type" value="Genomic_DNA"/>
</dbReference>
<comment type="caution">
    <text evidence="1">The sequence shown here is derived from an EMBL/GenBank/DDBJ whole genome shotgun (WGS) entry which is preliminary data.</text>
</comment>
<organism evidence="1 2">
    <name type="scientific">Allorhodopirellula heiligendammensis</name>
    <dbReference type="NCBI Taxonomy" id="2714739"/>
    <lineage>
        <taxon>Bacteria</taxon>
        <taxon>Pseudomonadati</taxon>
        <taxon>Planctomycetota</taxon>
        <taxon>Planctomycetia</taxon>
        <taxon>Pirellulales</taxon>
        <taxon>Pirellulaceae</taxon>
        <taxon>Allorhodopirellula</taxon>
    </lineage>
</organism>
<keyword evidence="1" id="KW-0489">Methyltransferase</keyword>
<accession>A0A5C6BV82</accession>
<dbReference type="RefSeq" id="WP_146407248.1">
    <property type="nucleotide sequence ID" value="NZ_SJPU01000002.1"/>
</dbReference>
<evidence type="ECO:0000313" key="1">
    <source>
        <dbReference type="EMBL" id="TWU15351.1"/>
    </source>
</evidence>
<dbReference type="InterPro" id="IPR029063">
    <property type="entry name" value="SAM-dependent_MTases_sf"/>
</dbReference>
<dbReference type="GO" id="GO:0032259">
    <property type="term" value="P:methylation"/>
    <property type="evidence" value="ECO:0007669"/>
    <property type="project" value="UniProtKB-KW"/>
</dbReference>
<name>A0A5C6BV82_9BACT</name>
<dbReference type="CDD" id="cd02440">
    <property type="entry name" value="AdoMet_MTases"/>
    <property type="match status" value="1"/>
</dbReference>